<evidence type="ECO:0000256" key="8">
    <source>
        <dbReference type="ARBA" id="ARBA00022801"/>
    </source>
</evidence>
<dbReference type="OMA" id="RSDLYYS"/>
<keyword evidence="10" id="KW-0472">Membrane</keyword>
<keyword evidence="14 16" id="KW-0326">Glycosidase</keyword>
<evidence type="ECO:0000313" key="20">
    <source>
        <dbReference type="Proteomes" id="UP000596660"/>
    </source>
</evidence>
<evidence type="ECO:0000256" key="9">
    <source>
        <dbReference type="ARBA" id="ARBA00022821"/>
    </source>
</evidence>
<proteinExistence type="inferred from homology"/>
<dbReference type="SMART" id="SM00768">
    <property type="entry name" value="X8"/>
    <property type="match status" value="1"/>
</dbReference>
<dbReference type="PANTHER" id="PTHR32227">
    <property type="entry name" value="GLUCAN ENDO-1,3-BETA-GLUCOSIDASE BG1-RELATED-RELATED"/>
    <property type="match status" value="1"/>
</dbReference>
<dbReference type="InterPro" id="IPR044965">
    <property type="entry name" value="Glyco_hydro_17_plant"/>
</dbReference>
<evidence type="ECO:0000259" key="18">
    <source>
        <dbReference type="SMART" id="SM00768"/>
    </source>
</evidence>
<dbReference type="Gene3D" id="1.20.58.1040">
    <property type="match status" value="1"/>
</dbReference>
<evidence type="ECO:0000256" key="4">
    <source>
        <dbReference type="ARBA" id="ARBA00012780"/>
    </source>
</evidence>
<evidence type="ECO:0000256" key="5">
    <source>
        <dbReference type="ARBA" id="ARBA00022475"/>
    </source>
</evidence>
<keyword evidence="11" id="KW-1015">Disulfide bond</keyword>
<keyword evidence="13" id="KW-0449">Lipoprotein</keyword>
<dbReference type="InterPro" id="IPR017853">
    <property type="entry name" value="GH"/>
</dbReference>
<evidence type="ECO:0000256" key="12">
    <source>
        <dbReference type="ARBA" id="ARBA00023180"/>
    </source>
</evidence>
<keyword evidence="7 17" id="KW-0732">Signal</keyword>
<reference evidence="19" key="1">
    <citation type="journal article" date="2017" name="Nature">
        <title>The genome of Chenopodium quinoa.</title>
        <authorList>
            <person name="Jarvis D.E."/>
            <person name="Ho Y.S."/>
            <person name="Lightfoot D.J."/>
            <person name="Schmoeckel S.M."/>
            <person name="Li B."/>
            <person name="Borm T.J.A."/>
            <person name="Ohyanagi H."/>
            <person name="Mineta K."/>
            <person name="Michell C.T."/>
            <person name="Saber N."/>
            <person name="Kharbatia N.M."/>
            <person name="Rupper R.R."/>
            <person name="Sharp A.R."/>
            <person name="Dally N."/>
            <person name="Boughton B.A."/>
            <person name="Woo Y.H."/>
            <person name="Gao G."/>
            <person name="Schijlen E.G.W.M."/>
            <person name="Guo X."/>
            <person name="Momin A.A."/>
            <person name="Negrao S."/>
            <person name="Al-Babili S."/>
            <person name="Gehring C."/>
            <person name="Roessner U."/>
            <person name="Jung C."/>
            <person name="Murphy K."/>
            <person name="Arold S.T."/>
            <person name="Gojobori T."/>
            <person name="van der Linden C.G."/>
            <person name="van Loo E.N."/>
            <person name="Jellen E.N."/>
            <person name="Maughan P.J."/>
            <person name="Tester M."/>
        </authorList>
    </citation>
    <scope>NUCLEOTIDE SEQUENCE [LARGE SCALE GENOMIC DNA]</scope>
    <source>
        <strain evidence="19">cv. PI 614886</strain>
    </source>
</reference>
<evidence type="ECO:0000256" key="1">
    <source>
        <dbReference type="ARBA" id="ARBA00000382"/>
    </source>
</evidence>
<evidence type="ECO:0000256" key="14">
    <source>
        <dbReference type="ARBA" id="ARBA00023295"/>
    </source>
</evidence>
<evidence type="ECO:0000256" key="16">
    <source>
        <dbReference type="RuleBase" id="RU004336"/>
    </source>
</evidence>
<keyword evidence="8 16" id="KW-0378">Hydrolase</keyword>
<dbReference type="Proteomes" id="UP000596660">
    <property type="component" value="Unplaced"/>
</dbReference>
<dbReference type="AlphaFoldDB" id="A0A803LSM2"/>
<dbReference type="EnsemblPlants" id="AUR62018216-RA">
    <property type="protein sequence ID" value="AUR62018216-RA:cds"/>
    <property type="gene ID" value="AUR62018216"/>
</dbReference>
<comment type="similarity">
    <text evidence="3 15">Belongs to the glycosyl hydrolase 17 family.</text>
</comment>
<dbReference type="GO" id="GO:0042973">
    <property type="term" value="F:glucan endo-1,3-beta-D-glucosidase activity"/>
    <property type="evidence" value="ECO:0007669"/>
    <property type="project" value="UniProtKB-EC"/>
</dbReference>
<feature type="chain" id="PRO_5031375172" description="glucan endo-1,3-beta-D-glucosidase" evidence="17">
    <location>
        <begin position="21"/>
        <end position="658"/>
    </location>
</feature>
<keyword evidence="20" id="KW-1185">Reference proteome</keyword>
<evidence type="ECO:0000256" key="15">
    <source>
        <dbReference type="RuleBase" id="RU004335"/>
    </source>
</evidence>
<dbReference type="GO" id="GO:0005975">
    <property type="term" value="P:carbohydrate metabolic process"/>
    <property type="evidence" value="ECO:0007669"/>
    <property type="project" value="InterPro"/>
</dbReference>
<dbReference type="GO" id="GO:0005886">
    <property type="term" value="C:plasma membrane"/>
    <property type="evidence" value="ECO:0007669"/>
    <property type="project" value="UniProtKB-SubCell"/>
</dbReference>
<dbReference type="InterPro" id="IPR000490">
    <property type="entry name" value="Glyco_hydro_17"/>
</dbReference>
<dbReference type="GO" id="GO:0098552">
    <property type="term" value="C:side of membrane"/>
    <property type="evidence" value="ECO:0007669"/>
    <property type="project" value="UniProtKB-KW"/>
</dbReference>
<comment type="subcellular location">
    <subcellularLocation>
        <location evidence="2">Cell membrane</location>
        <topology evidence="2">Lipid-anchor</topology>
        <topology evidence="2">GPI-anchor</topology>
    </subcellularLocation>
</comment>
<dbReference type="SUPFAM" id="SSF51445">
    <property type="entry name" value="(Trans)glycosidases"/>
    <property type="match status" value="1"/>
</dbReference>
<accession>A0A803LSM2</accession>
<dbReference type="Gene3D" id="3.20.20.80">
    <property type="entry name" value="Glycosidases"/>
    <property type="match status" value="1"/>
</dbReference>
<dbReference type="FunFam" id="1.20.58.1040:FF:000001">
    <property type="entry name" value="Glucan endo-1,3-beta-glucosidase 4"/>
    <property type="match status" value="1"/>
</dbReference>
<dbReference type="PROSITE" id="PS00587">
    <property type="entry name" value="GLYCOSYL_HYDROL_F17"/>
    <property type="match status" value="1"/>
</dbReference>
<evidence type="ECO:0000256" key="17">
    <source>
        <dbReference type="SAM" id="SignalP"/>
    </source>
</evidence>
<dbReference type="GO" id="GO:0009506">
    <property type="term" value="C:plasmodesma"/>
    <property type="evidence" value="ECO:0007669"/>
    <property type="project" value="UniProtKB-ARBA"/>
</dbReference>
<dbReference type="FunFam" id="3.20.20.80:FF:000002">
    <property type="entry name" value="Glucan endo-1,3-beta-glucosidase 3"/>
    <property type="match status" value="1"/>
</dbReference>
<keyword evidence="12" id="KW-0325">Glycoprotein</keyword>
<evidence type="ECO:0000256" key="13">
    <source>
        <dbReference type="ARBA" id="ARBA00023288"/>
    </source>
</evidence>
<dbReference type="EC" id="3.2.1.39" evidence="4"/>
<feature type="domain" description="X8" evidence="18">
    <location>
        <begin position="361"/>
        <end position="446"/>
    </location>
</feature>
<evidence type="ECO:0000313" key="19">
    <source>
        <dbReference type="EnsemblPlants" id="AUR62018216-RA:cds"/>
    </source>
</evidence>
<evidence type="ECO:0000256" key="6">
    <source>
        <dbReference type="ARBA" id="ARBA00022622"/>
    </source>
</evidence>
<organism evidence="19 20">
    <name type="scientific">Chenopodium quinoa</name>
    <name type="common">Quinoa</name>
    <dbReference type="NCBI Taxonomy" id="63459"/>
    <lineage>
        <taxon>Eukaryota</taxon>
        <taxon>Viridiplantae</taxon>
        <taxon>Streptophyta</taxon>
        <taxon>Embryophyta</taxon>
        <taxon>Tracheophyta</taxon>
        <taxon>Spermatophyta</taxon>
        <taxon>Magnoliopsida</taxon>
        <taxon>eudicotyledons</taxon>
        <taxon>Gunneridae</taxon>
        <taxon>Pentapetalae</taxon>
        <taxon>Caryophyllales</taxon>
        <taxon>Chenopodiaceae</taxon>
        <taxon>Chenopodioideae</taxon>
        <taxon>Atripliceae</taxon>
        <taxon>Chenopodium</taxon>
    </lineage>
</organism>
<dbReference type="InterPro" id="IPR012946">
    <property type="entry name" value="X8"/>
</dbReference>
<dbReference type="Pfam" id="PF07983">
    <property type="entry name" value="X8"/>
    <property type="match status" value="1"/>
</dbReference>
<keyword evidence="9" id="KW-0611">Plant defense</keyword>
<dbReference type="Pfam" id="PF00332">
    <property type="entry name" value="Glyco_hydro_17"/>
    <property type="match status" value="1"/>
</dbReference>
<protein>
    <recommendedName>
        <fullName evidence="4">glucan endo-1,3-beta-D-glucosidase</fullName>
        <ecNumber evidence="4">3.2.1.39</ecNumber>
    </recommendedName>
</protein>
<keyword evidence="6" id="KW-0336">GPI-anchor</keyword>
<dbReference type="GO" id="GO:0006952">
    <property type="term" value="P:defense response"/>
    <property type="evidence" value="ECO:0007669"/>
    <property type="project" value="UniProtKB-KW"/>
</dbReference>
<evidence type="ECO:0000256" key="7">
    <source>
        <dbReference type="ARBA" id="ARBA00022729"/>
    </source>
</evidence>
<keyword evidence="5" id="KW-1003">Cell membrane</keyword>
<evidence type="ECO:0000256" key="10">
    <source>
        <dbReference type="ARBA" id="ARBA00023136"/>
    </source>
</evidence>
<reference evidence="19" key="2">
    <citation type="submission" date="2021-03" db="UniProtKB">
        <authorList>
            <consortium name="EnsemblPlants"/>
        </authorList>
    </citation>
    <scope>IDENTIFICATION</scope>
</reference>
<evidence type="ECO:0000256" key="11">
    <source>
        <dbReference type="ARBA" id="ARBA00023157"/>
    </source>
</evidence>
<name>A0A803LSM2_CHEQI</name>
<evidence type="ECO:0000256" key="3">
    <source>
        <dbReference type="ARBA" id="ARBA00008773"/>
    </source>
</evidence>
<sequence length="658" mass="71571">MAAAANIIALLFLFLSTVFSQDAFIGVNIGTDLSDMPHPTQVVALLKAQHIRHVRIYDADRGMLLSLANTGIQVAISIPNDQILGIGQSNSTAARWVSQNVVAHYPATNITAICVGSEVLSTIPNAAPILVNALKFIQSALVASNLDGKIKVSTPLSTSVILDSFPPSQAFFNHSLNPVLVPLLKFLQSTNSYLMLNIYPYYDYMNSNGVIPLDYALFQPLSANKEAVDSNTLLHYTNVFDAMLDAAYFAMADLNFTNIPIMVTESGWPSKGDAKEPDATLENANTYNSNLIKHILNNTGTPKHPGIAVSTYIYELYNEDTKDGATSEKNWGLFDANGKPVYILRLTESGSVLSNDTTNQTYCTARDGADKRMVQAALDWACGPGKVDCSPLLQGEPCYEPDNVFSHATYAFNTYYQNTGKAPESCDFNGVAEITTTDPSHGNCTSSTGGLNGTFPNATAPSMNSMSSDSTSSMFSQSSSLLLMVGILTWSIIFLPTARFIVGKQEYEDPPAGYQPLQRRFIKSSSAKLSEYNSNEEERFGKAKLGKEVEAEKVGEPDLGKEVKAGKVGEPDLGKEVVAKADYLVLGPNLKGRPLSLLIPLQLLLNLSLKSAPAKQQSKGPLSGHKRVRPRYPIDMDNVDENYLAYLKEFNPEMFPDN</sequence>
<dbReference type="Gramene" id="AUR62018216-RA">
    <property type="protein sequence ID" value="AUR62018216-RA:cds"/>
    <property type="gene ID" value="AUR62018216"/>
</dbReference>
<feature type="signal peptide" evidence="17">
    <location>
        <begin position="1"/>
        <end position="20"/>
    </location>
</feature>
<comment type="catalytic activity">
    <reaction evidence="1">
        <text>Hydrolysis of (1-&gt;3)-beta-D-glucosidic linkages in (1-&gt;3)-beta-D-glucans.</text>
        <dbReference type="EC" id="3.2.1.39"/>
    </reaction>
</comment>
<evidence type="ECO:0000256" key="2">
    <source>
        <dbReference type="ARBA" id="ARBA00004609"/>
    </source>
</evidence>